<protein>
    <submittedName>
        <fullName evidence="2">Uncharacterized protein</fullName>
    </submittedName>
</protein>
<evidence type="ECO:0000256" key="1">
    <source>
        <dbReference type="SAM" id="SignalP"/>
    </source>
</evidence>
<gene>
    <name evidence="2" type="ORF">A3K86_12545</name>
</gene>
<feature type="signal peptide" evidence="1">
    <location>
        <begin position="1"/>
        <end position="18"/>
    </location>
</feature>
<dbReference type="AlphaFoldDB" id="A0A178KAP1"/>
<keyword evidence="1" id="KW-0732">Signal</keyword>
<feature type="chain" id="PRO_5008090170" evidence="1">
    <location>
        <begin position="19"/>
        <end position="183"/>
    </location>
</feature>
<dbReference type="RefSeq" id="WP_068331465.1">
    <property type="nucleotide sequence ID" value="NZ_LVHF01000026.1"/>
</dbReference>
<reference evidence="2 3" key="1">
    <citation type="submission" date="2016-03" db="EMBL/GenBank/DDBJ databases">
        <title>Photobacterium proteolyticum sp. nov. a protease producing bacterium isolated from ocean sediments of Laizhou Bay.</title>
        <authorList>
            <person name="Li Y."/>
        </authorList>
    </citation>
    <scope>NUCLEOTIDE SEQUENCE [LARGE SCALE GENOMIC DNA]</scope>
    <source>
        <strain evidence="2 3">R-40508</strain>
    </source>
</reference>
<accession>A0A178KAP1</accession>
<proteinExistence type="predicted"/>
<dbReference type="STRING" id="858640.A3K86_12545"/>
<dbReference type="Proteomes" id="UP000078503">
    <property type="component" value="Unassembled WGS sequence"/>
</dbReference>
<sequence>MKPLLLTSLLAIALPTFAADGSATDLSFDQYVQQHSESIEQLDASGMEPQAYASSRELVICGVYSNPPSGYAITRYTRSYSCDSGWGNDPNAIVATKLHTSSKYTICTDDMPANWVITANDRTSSSCRLSTTGRGDSYNIRYKSGRSMHVCSDSPIPSGYYVADDNVKNWDCKGDHGKLIKRY</sequence>
<evidence type="ECO:0000313" key="2">
    <source>
        <dbReference type="EMBL" id="OAN14035.1"/>
    </source>
</evidence>
<comment type="caution">
    <text evidence="2">The sequence shown here is derived from an EMBL/GenBank/DDBJ whole genome shotgun (WGS) entry which is preliminary data.</text>
</comment>
<evidence type="ECO:0000313" key="3">
    <source>
        <dbReference type="Proteomes" id="UP000078503"/>
    </source>
</evidence>
<dbReference type="OrthoDB" id="3873741at2"/>
<name>A0A178KAP1_9GAMM</name>
<dbReference type="EMBL" id="LVHF01000026">
    <property type="protein sequence ID" value="OAN14035.1"/>
    <property type="molecule type" value="Genomic_DNA"/>
</dbReference>
<organism evidence="2 3">
    <name type="scientific">Photobacterium jeanii</name>
    <dbReference type="NCBI Taxonomy" id="858640"/>
    <lineage>
        <taxon>Bacteria</taxon>
        <taxon>Pseudomonadati</taxon>
        <taxon>Pseudomonadota</taxon>
        <taxon>Gammaproteobacteria</taxon>
        <taxon>Vibrionales</taxon>
        <taxon>Vibrionaceae</taxon>
        <taxon>Photobacterium</taxon>
    </lineage>
</organism>
<keyword evidence="3" id="KW-1185">Reference proteome</keyword>